<dbReference type="Proteomes" id="UP000007382">
    <property type="component" value="Chromosome"/>
</dbReference>
<name>I0IR72_LEPFC</name>
<reference evidence="3" key="2">
    <citation type="submission" date="2012-03" db="EMBL/GenBank/DDBJ databases">
        <title>The complete genome sequence of the pioneer microbe on fresh volcanic deposit, Leptospirillum ferrooxidans strain C2-3.</title>
        <authorList>
            <person name="Fujimura R."/>
            <person name="Sato Y."/>
            <person name="Nishizawa T."/>
            <person name="Nanba K."/>
            <person name="Oshima K."/>
            <person name="Hattori M."/>
            <person name="Kamijo T."/>
            <person name="Ohta H."/>
        </authorList>
    </citation>
    <scope>NUCLEOTIDE SEQUENCE [LARGE SCALE GENOMIC DNA]</scope>
    <source>
        <strain evidence="3">C2-3</strain>
    </source>
</reference>
<evidence type="ECO:0008006" key="4">
    <source>
        <dbReference type="Google" id="ProtNLM"/>
    </source>
</evidence>
<feature type="region of interest" description="Disordered" evidence="1">
    <location>
        <begin position="127"/>
        <end position="147"/>
    </location>
</feature>
<evidence type="ECO:0000256" key="1">
    <source>
        <dbReference type="SAM" id="MobiDB-lite"/>
    </source>
</evidence>
<evidence type="ECO:0000313" key="2">
    <source>
        <dbReference type="EMBL" id="BAM07771.1"/>
    </source>
</evidence>
<dbReference type="KEGG" id="lfc:LFE_2098"/>
<reference evidence="2 3" key="1">
    <citation type="journal article" date="2012" name="J. Bacteriol.">
        <title>Complete Genome Sequence of Leptospirillum ferrooxidans Strain C2-3, Isolated from a Fresh Volcanic Ash Deposit on the Island of Miyake, Japan.</title>
        <authorList>
            <person name="Fujimura R."/>
            <person name="Sato Y."/>
            <person name="Nishizawa T."/>
            <person name="Oshima K."/>
            <person name="Kim S.-W."/>
            <person name="Hattori M."/>
            <person name="Kamijo T."/>
            <person name="Ohta H."/>
        </authorList>
    </citation>
    <scope>NUCLEOTIDE SEQUENCE [LARGE SCALE GENOMIC DNA]</scope>
    <source>
        <strain evidence="2 3">C2-3</strain>
    </source>
</reference>
<sequence length="147" mass="16285">MDSQIPLSERLSFLIRQVRVVVDCLVREQECLVSPDLSELEAVVENKVFQSDRLSEMLSEWENVRHLLRPDLLTGDDLSDLHSLRHELSLLSELASVNMILAQESGQLVSSLVRTLTSDQGQFHTYNPSGGLGGVSSPAPTLVSTRT</sequence>
<dbReference type="RefSeq" id="WP_014450254.1">
    <property type="nucleotide sequence ID" value="NC_017094.1"/>
</dbReference>
<feature type="compositionally biased region" description="Polar residues" evidence="1">
    <location>
        <begin position="138"/>
        <end position="147"/>
    </location>
</feature>
<dbReference type="AlphaFoldDB" id="I0IR72"/>
<evidence type="ECO:0000313" key="3">
    <source>
        <dbReference type="Proteomes" id="UP000007382"/>
    </source>
</evidence>
<accession>I0IR72</accession>
<protein>
    <recommendedName>
        <fullName evidence="4">FlgN family protein</fullName>
    </recommendedName>
</protein>
<keyword evidence="3" id="KW-1185">Reference proteome</keyword>
<proteinExistence type="predicted"/>
<gene>
    <name evidence="2" type="ordered locus">LFE_2098</name>
</gene>
<dbReference type="EMBL" id="AP012342">
    <property type="protein sequence ID" value="BAM07771.1"/>
    <property type="molecule type" value="Genomic_DNA"/>
</dbReference>
<dbReference type="PATRIC" id="fig|1162668.3.peg.2486"/>
<organism evidence="2 3">
    <name type="scientific">Leptospirillum ferrooxidans (strain C2-3)</name>
    <dbReference type="NCBI Taxonomy" id="1162668"/>
    <lineage>
        <taxon>Bacteria</taxon>
        <taxon>Pseudomonadati</taxon>
        <taxon>Nitrospirota</taxon>
        <taxon>Nitrospiria</taxon>
        <taxon>Nitrospirales</taxon>
        <taxon>Nitrospiraceae</taxon>
        <taxon>Leptospirillum</taxon>
    </lineage>
</organism>
<dbReference type="HOGENOM" id="CLU_1765747_0_0_0"/>
<dbReference type="STRING" id="1162668.LFE_2098"/>